<dbReference type="SUPFAM" id="SSF51735">
    <property type="entry name" value="NAD(P)-binding Rossmann-fold domains"/>
    <property type="match status" value="1"/>
</dbReference>
<feature type="domain" description="D-isomer specific 2-hydroxyacid dehydrogenase NAD-binding" evidence="7">
    <location>
        <begin position="119"/>
        <end position="291"/>
    </location>
</feature>
<evidence type="ECO:0000313" key="8">
    <source>
        <dbReference type="EMBL" id="MDG0810428.1"/>
    </source>
</evidence>
<dbReference type="InterPro" id="IPR006139">
    <property type="entry name" value="D-isomer_2_OHA_DH_cat_dom"/>
</dbReference>
<dbReference type="GO" id="GO:0030267">
    <property type="term" value="F:glyoxylate reductase (NADPH) activity"/>
    <property type="evidence" value="ECO:0007669"/>
    <property type="project" value="TreeGrafter"/>
</dbReference>
<dbReference type="InterPro" id="IPR050223">
    <property type="entry name" value="D-isomer_2-hydroxyacid_DH"/>
</dbReference>
<proteinExistence type="inferred from homology"/>
<organism evidence="8 9">
    <name type="scientific">Cohnella rhizosphaerae</name>
    <dbReference type="NCBI Taxonomy" id="1457232"/>
    <lineage>
        <taxon>Bacteria</taxon>
        <taxon>Bacillati</taxon>
        <taxon>Bacillota</taxon>
        <taxon>Bacilli</taxon>
        <taxon>Bacillales</taxon>
        <taxon>Paenibacillaceae</taxon>
        <taxon>Cohnella</taxon>
    </lineage>
</organism>
<keyword evidence="3" id="KW-0520">NAD</keyword>
<reference evidence="8" key="1">
    <citation type="submission" date="2022-10" db="EMBL/GenBank/DDBJ databases">
        <title>Comparative genomic analysis of Cohnella hashimotonis sp. nov., isolated from the International Space Station.</title>
        <authorList>
            <person name="Simpson A."/>
            <person name="Venkateswaran K."/>
        </authorList>
    </citation>
    <scope>NUCLEOTIDE SEQUENCE</scope>
    <source>
        <strain evidence="8">DSM 28161</strain>
    </source>
</reference>
<dbReference type="InterPro" id="IPR006140">
    <property type="entry name" value="D-isomer_DH_NAD-bd"/>
</dbReference>
<evidence type="ECO:0000313" key="9">
    <source>
        <dbReference type="Proteomes" id="UP001153404"/>
    </source>
</evidence>
<evidence type="ECO:0000259" key="6">
    <source>
        <dbReference type="Pfam" id="PF00389"/>
    </source>
</evidence>
<dbReference type="SUPFAM" id="SSF52283">
    <property type="entry name" value="Formate/glycerate dehydrogenase catalytic domain-like"/>
    <property type="match status" value="1"/>
</dbReference>
<keyword evidence="2 4" id="KW-0560">Oxidoreductase</keyword>
<sequence>MNLFITMEDGAWKERFFAEAGDGRAAPDRGRPDERLRKGDDRGGELGDRLRDVDVCFALGWLSCPPFTEAVLAQANRLKLIVSPGASVAGFITDGVYERGIKVCSANDVMAEYVAEGTLAYMLTALRQIPRRERDVRTMNWNNRECETLIGKTVGLVGLGAVGRHLILMLQPFRVRVKLYDPYVDMNSLAHAAVEPCSLHEVLSQSDIVSIHASQTDETYRMINRDNLKWIKDGAVLINTARGSLIDEAALAETLRTGRITAVLDVYETEPLPPDSPLREPDNVYLLPHVAGMVKLENYAWAMVKEIERFAAGQPLQYEIPYRQFKRMTK</sequence>
<evidence type="ECO:0000256" key="2">
    <source>
        <dbReference type="ARBA" id="ARBA00023002"/>
    </source>
</evidence>
<evidence type="ECO:0000259" key="7">
    <source>
        <dbReference type="Pfam" id="PF02826"/>
    </source>
</evidence>
<dbReference type="GO" id="GO:0051287">
    <property type="term" value="F:NAD binding"/>
    <property type="evidence" value="ECO:0007669"/>
    <property type="project" value="InterPro"/>
</dbReference>
<dbReference type="Pfam" id="PF00389">
    <property type="entry name" value="2-Hacid_dh"/>
    <property type="match status" value="1"/>
</dbReference>
<feature type="domain" description="D-isomer specific 2-hydroxyacid dehydrogenase catalytic" evidence="6">
    <location>
        <begin position="48"/>
        <end position="318"/>
    </location>
</feature>
<evidence type="ECO:0000256" key="1">
    <source>
        <dbReference type="ARBA" id="ARBA00005854"/>
    </source>
</evidence>
<dbReference type="CDD" id="cd12167">
    <property type="entry name" value="2-Hacid_dh_8"/>
    <property type="match status" value="1"/>
</dbReference>
<dbReference type="RefSeq" id="WP_277532259.1">
    <property type="nucleotide sequence ID" value="NZ_JAPDIA010000003.1"/>
</dbReference>
<dbReference type="PANTHER" id="PTHR10996:SF178">
    <property type="entry name" value="2-HYDROXYACID DEHYDROGENASE YGL185C-RELATED"/>
    <property type="match status" value="1"/>
</dbReference>
<evidence type="ECO:0000256" key="4">
    <source>
        <dbReference type="RuleBase" id="RU003719"/>
    </source>
</evidence>
<evidence type="ECO:0000256" key="3">
    <source>
        <dbReference type="ARBA" id="ARBA00023027"/>
    </source>
</evidence>
<feature type="region of interest" description="Disordered" evidence="5">
    <location>
        <begin position="22"/>
        <end position="43"/>
    </location>
</feature>
<dbReference type="InterPro" id="IPR036291">
    <property type="entry name" value="NAD(P)-bd_dom_sf"/>
</dbReference>
<dbReference type="Proteomes" id="UP001153404">
    <property type="component" value="Unassembled WGS sequence"/>
</dbReference>
<protein>
    <submittedName>
        <fullName evidence="8">Hydroxyacid dehydrogenase</fullName>
    </submittedName>
</protein>
<dbReference type="EMBL" id="JAPDIA010000003">
    <property type="protein sequence ID" value="MDG0810428.1"/>
    <property type="molecule type" value="Genomic_DNA"/>
</dbReference>
<comment type="caution">
    <text evidence="8">The sequence shown here is derived from an EMBL/GenBank/DDBJ whole genome shotgun (WGS) entry which is preliminary data.</text>
</comment>
<keyword evidence="9" id="KW-1185">Reference proteome</keyword>
<dbReference type="Gene3D" id="3.40.50.720">
    <property type="entry name" value="NAD(P)-binding Rossmann-like Domain"/>
    <property type="match status" value="2"/>
</dbReference>
<name>A0A9X4KTW5_9BACL</name>
<evidence type="ECO:0000256" key="5">
    <source>
        <dbReference type="SAM" id="MobiDB-lite"/>
    </source>
</evidence>
<dbReference type="GO" id="GO:0016618">
    <property type="term" value="F:hydroxypyruvate reductase [NAD(P)H] activity"/>
    <property type="evidence" value="ECO:0007669"/>
    <property type="project" value="TreeGrafter"/>
</dbReference>
<dbReference type="Pfam" id="PF02826">
    <property type="entry name" value="2-Hacid_dh_C"/>
    <property type="match status" value="1"/>
</dbReference>
<dbReference type="PANTHER" id="PTHR10996">
    <property type="entry name" value="2-HYDROXYACID DEHYDROGENASE-RELATED"/>
    <property type="match status" value="1"/>
</dbReference>
<comment type="similarity">
    <text evidence="1 4">Belongs to the D-isomer specific 2-hydroxyacid dehydrogenase family.</text>
</comment>
<dbReference type="GO" id="GO:0005829">
    <property type="term" value="C:cytosol"/>
    <property type="evidence" value="ECO:0007669"/>
    <property type="project" value="TreeGrafter"/>
</dbReference>
<dbReference type="AlphaFoldDB" id="A0A9X4KTW5"/>
<accession>A0A9X4KTW5</accession>
<gene>
    <name evidence="8" type="ORF">OMP40_14495</name>
</gene>